<keyword evidence="2" id="KW-1185">Reference proteome</keyword>
<dbReference type="Proteomes" id="UP000322699">
    <property type="component" value="Unassembled WGS sequence"/>
</dbReference>
<dbReference type="InterPro" id="IPR026350">
    <property type="entry name" value="GxxExxY"/>
</dbReference>
<dbReference type="OrthoDB" id="9806869at2"/>
<gene>
    <name evidence="1" type="ORF">LF1_32430</name>
</gene>
<organism evidence="1 2">
    <name type="scientific">Rubripirellula obstinata</name>
    <dbReference type="NCBI Taxonomy" id="406547"/>
    <lineage>
        <taxon>Bacteria</taxon>
        <taxon>Pseudomonadati</taxon>
        <taxon>Planctomycetota</taxon>
        <taxon>Planctomycetia</taxon>
        <taxon>Pirellulales</taxon>
        <taxon>Pirellulaceae</taxon>
        <taxon>Rubripirellula</taxon>
    </lineage>
</organism>
<sequence length="126" mass="14015">MNENEISKIIVTATIEVHRTLGGPGLLESVYEEALAYELQQAGCDVQRQSQSPIHYKGVTLATPLRIDLLVNDLVIVECKAVAQYNAIFATQVLTYLRLRNLKLGLIVNFGEKLVKDGIHRVVNNL</sequence>
<evidence type="ECO:0008006" key="3">
    <source>
        <dbReference type="Google" id="ProtNLM"/>
    </source>
</evidence>
<evidence type="ECO:0000313" key="2">
    <source>
        <dbReference type="Proteomes" id="UP000322699"/>
    </source>
</evidence>
<comment type="caution">
    <text evidence="1">The sequence shown here is derived from an EMBL/GenBank/DDBJ whole genome shotgun (WGS) entry which is preliminary data.</text>
</comment>
<dbReference type="NCBIfam" id="TIGR04256">
    <property type="entry name" value="GxxExxY"/>
    <property type="match status" value="1"/>
</dbReference>
<reference evidence="1 2" key="1">
    <citation type="submission" date="2019-08" db="EMBL/GenBank/DDBJ databases">
        <title>Deep-cultivation of Planctomycetes and their phenomic and genomic characterization uncovers novel biology.</title>
        <authorList>
            <person name="Wiegand S."/>
            <person name="Jogler M."/>
            <person name="Boedeker C."/>
            <person name="Pinto D."/>
            <person name="Vollmers J."/>
            <person name="Rivas-Marin E."/>
            <person name="Kohn T."/>
            <person name="Peeters S.H."/>
            <person name="Heuer A."/>
            <person name="Rast P."/>
            <person name="Oberbeckmann S."/>
            <person name="Bunk B."/>
            <person name="Jeske O."/>
            <person name="Meyerdierks A."/>
            <person name="Storesund J.E."/>
            <person name="Kallscheuer N."/>
            <person name="Luecker S."/>
            <person name="Lage O.M."/>
            <person name="Pohl T."/>
            <person name="Merkel B.J."/>
            <person name="Hornburger P."/>
            <person name="Mueller R.-W."/>
            <person name="Bruemmer F."/>
            <person name="Labrenz M."/>
            <person name="Spormann A.M."/>
            <person name="Op Den Camp H."/>
            <person name="Overmann J."/>
            <person name="Amann R."/>
            <person name="Jetten M.S.M."/>
            <person name="Mascher T."/>
            <person name="Medema M.H."/>
            <person name="Devos D.P."/>
            <person name="Kaster A.-K."/>
            <person name="Ovreas L."/>
            <person name="Rohde M."/>
            <person name="Galperin M.Y."/>
            <person name="Jogler C."/>
        </authorList>
    </citation>
    <scope>NUCLEOTIDE SEQUENCE [LARGE SCALE GENOMIC DNA]</scope>
    <source>
        <strain evidence="1 2">LF1</strain>
    </source>
</reference>
<accession>A0A5B1CK69</accession>
<dbReference type="AlphaFoldDB" id="A0A5B1CK69"/>
<dbReference type="Pfam" id="PF13366">
    <property type="entry name" value="PDDEXK_3"/>
    <property type="match status" value="1"/>
</dbReference>
<name>A0A5B1CK69_9BACT</name>
<evidence type="ECO:0000313" key="1">
    <source>
        <dbReference type="EMBL" id="KAA1260702.1"/>
    </source>
</evidence>
<dbReference type="RefSeq" id="WP_068262207.1">
    <property type="nucleotide sequence ID" value="NZ_LWSK01000033.1"/>
</dbReference>
<protein>
    <recommendedName>
        <fullName evidence="3">GxxExxY protein</fullName>
    </recommendedName>
</protein>
<dbReference type="EMBL" id="VRLW01000001">
    <property type="protein sequence ID" value="KAA1260702.1"/>
    <property type="molecule type" value="Genomic_DNA"/>
</dbReference>
<proteinExistence type="predicted"/>